<feature type="signal peptide" evidence="1">
    <location>
        <begin position="1"/>
        <end position="20"/>
    </location>
</feature>
<sequence length="121" mass="12870">MKPLAYLILAPTLATLPAWATPSVDELLRDGESMLAAGHFDRALASCRAGLDTLGTAYMRPGVDDDTDLKLMAADLQRRNGHVDRAAQLSCQMLRARIDLYRRPGPGASVAAPPAAAKAGR</sequence>
<evidence type="ECO:0000313" key="3">
    <source>
        <dbReference type="Proteomes" id="UP001462640"/>
    </source>
</evidence>
<gene>
    <name evidence="2" type="ORF">ABDJ40_09815</name>
</gene>
<dbReference type="EMBL" id="JBDPZC010000003">
    <property type="protein sequence ID" value="MEO3713059.1"/>
    <property type="molecule type" value="Genomic_DNA"/>
</dbReference>
<evidence type="ECO:0000256" key="1">
    <source>
        <dbReference type="SAM" id="SignalP"/>
    </source>
</evidence>
<keyword evidence="1" id="KW-0732">Signal</keyword>
<accession>A0ABV0GDC9</accession>
<feature type="chain" id="PRO_5047025256" description="Tetratricopeptide repeat protein" evidence="1">
    <location>
        <begin position="21"/>
        <end position="121"/>
    </location>
</feature>
<organism evidence="2 3">
    <name type="scientific">Roseateles flavus</name>
    <dbReference type="NCBI Taxonomy" id="3149041"/>
    <lineage>
        <taxon>Bacteria</taxon>
        <taxon>Pseudomonadati</taxon>
        <taxon>Pseudomonadota</taxon>
        <taxon>Betaproteobacteria</taxon>
        <taxon>Burkholderiales</taxon>
        <taxon>Sphaerotilaceae</taxon>
        <taxon>Roseateles</taxon>
    </lineage>
</organism>
<evidence type="ECO:0000313" key="2">
    <source>
        <dbReference type="EMBL" id="MEO3713059.1"/>
    </source>
</evidence>
<dbReference type="Proteomes" id="UP001462640">
    <property type="component" value="Unassembled WGS sequence"/>
</dbReference>
<proteinExistence type="predicted"/>
<evidence type="ECO:0008006" key="4">
    <source>
        <dbReference type="Google" id="ProtNLM"/>
    </source>
</evidence>
<keyword evidence="3" id="KW-1185">Reference proteome</keyword>
<protein>
    <recommendedName>
        <fullName evidence="4">Tetratricopeptide repeat protein</fullName>
    </recommendedName>
</protein>
<reference evidence="2 3" key="1">
    <citation type="submission" date="2024-05" db="EMBL/GenBank/DDBJ databases">
        <title>Roseateles sp. 2.12 16S ribosomal RNA gene Genome sequencing and assembly.</title>
        <authorList>
            <person name="Woo H."/>
        </authorList>
    </citation>
    <scope>NUCLEOTIDE SEQUENCE [LARGE SCALE GENOMIC DNA]</scope>
    <source>
        <strain evidence="2 3">2.12</strain>
    </source>
</reference>
<name>A0ABV0GDC9_9BURK</name>
<comment type="caution">
    <text evidence="2">The sequence shown here is derived from an EMBL/GenBank/DDBJ whole genome shotgun (WGS) entry which is preliminary data.</text>
</comment>
<dbReference type="RefSeq" id="WP_347609147.1">
    <property type="nucleotide sequence ID" value="NZ_JBDPZC010000003.1"/>
</dbReference>